<sequence>MKGGFGKKNKKEKKETTEDKSSSSKRDLKKAKKHDKKTKDGKKSQDADKDNRAHRRVKHKAPEGYKEPEIVEHPLNEFRDDLKKKNKGHTHDELDDREEYNLFGDNLPLIEEKFEQEVHESRMKKIFYKGEVIKSDAHSYKIVKKLSIGPNVYKVQQNNKEFLVKFEGSETLVRASRLGREVRLLKNARKTEKHFRQHFLKMVDRGRIDKKYNFIVTQLAGPSLIDIKAKPYKLSMTFIFVNTFTETFSRKILLLGERNRRRLHQENDEHCGQIFVDEQEIPIAIFPYGYEYNRLSDMESWLYLCYWFFDAKCLPWEDASFADDDTSERQVCNFKELFLIGTYDAEMCEKSDRYLPTPLRTMRNKIYFEWLSVTQGPINYPFFAQAIIEMTNEVNIESWSEPYQWQLSNEDQRPVESFIKHGNHSGGGLCIACENSPLAKRTADVASKSIEPKAKEHKKKKKPKPVEKDSESGSSSHSKEKAEKMSTDTLEDD</sequence>
<reference evidence="3" key="1">
    <citation type="submission" date="2022-11" db="UniProtKB">
        <authorList>
            <consortium name="WormBaseParasite"/>
        </authorList>
    </citation>
    <scope>IDENTIFICATION</scope>
</reference>
<feature type="region of interest" description="Disordered" evidence="1">
    <location>
        <begin position="442"/>
        <end position="493"/>
    </location>
</feature>
<dbReference type="InterPro" id="IPR011009">
    <property type="entry name" value="Kinase-like_dom_sf"/>
</dbReference>
<accession>A0A915E652</accession>
<feature type="compositionally biased region" description="Basic residues" evidence="1">
    <location>
        <begin position="27"/>
        <end position="36"/>
    </location>
</feature>
<organism evidence="2 3">
    <name type="scientific">Ditylenchus dipsaci</name>
    <dbReference type="NCBI Taxonomy" id="166011"/>
    <lineage>
        <taxon>Eukaryota</taxon>
        <taxon>Metazoa</taxon>
        <taxon>Ecdysozoa</taxon>
        <taxon>Nematoda</taxon>
        <taxon>Chromadorea</taxon>
        <taxon>Rhabditida</taxon>
        <taxon>Tylenchina</taxon>
        <taxon>Tylenchomorpha</taxon>
        <taxon>Sphaerularioidea</taxon>
        <taxon>Anguinidae</taxon>
        <taxon>Anguininae</taxon>
        <taxon>Ditylenchus</taxon>
    </lineage>
</organism>
<dbReference type="SUPFAM" id="SSF56112">
    <property type="entry name" value="Protein kinase-like (PK-like)"/>
    <property type="match status" value="1"/>
</dbReference>
<evidence type="ECO:0000313" key="3">
    <source>
        <dbReference type="WBParaSite" id="jg2741"/>
    </source>
</evidence>
<protein>
    <submittedName>
        <fullName evidence="3">Uncharacterized protein</fullName>
    </submittedName>
</protein>
<dbReference type="Proteomes" id="UP000887574">
    <property type="component" value="Unplaced"/>
</dbReference>
<feature type="compositionally biased region" description="Basic and acidic residues" evidence="1">
    <location>
        <begin position="12"/>
        <end position="26"/>
    </location>
</feature>
<proteinExistence type="predicted"/>
<feature type="compositionally biased region" description="Basic and acidic residues" evidence="1">
    <location>
        <begin position="464"/>
        <end position="486"/>
    </location>
</feature>
<feature type="compositionally biased region" description="Basic and acidic residues" evidence="1">
    <location>
        <begin position="60"/>
        <end position="71"/>
    </location>
</feature>
<feature type="region of interest" description="Disordered" evidence="1">
    <location>
        <begin position="1"/>
        <end position="71"/>
    </location>
</feature>
<evidence type="ECO:0000313" key="2">
    <source>
        <dbReference type="Proteomes" id="UP000887574"/>
    </source>
</evidence>
<dbReference type="AlphaFoldDB" id="A0A915E652"/>
<keyword evidence="2" id="KW-1185">Reference proteome</keyword>
<feature type="compositionally biased region" description="Basic and acidic residues" evidence="1">
    <location>
        <begin position="37"/>
        <end position="51"/>
    </location>
</feature>
<evidence type="ECO:0000256" key="1">
    <source>
        <dbReference type="SAM" id="MobiDB-lite"/>
    </source>
</evidence>
<dbReference type="WBParaSite" id="jg2741">
    <property type="protein sequence ID" value="jg2741"/>
    <property type="gene ID" value="jg2741"/>
</dbReference>
<feature type="compositionally biased region" description="Basic residues" evidence="1">
    <location>
        <begin position="1"/>
        <end position="11"/>
    </location>
</feature>
<name>A0A915E652_9BILA</name>